<evidence type="ECO:0000313" key="4">
    <source>
        <dbReference type="Proteomes" id="UP000231638"/>
    </source>
</evidence>
<dbReference type="STRING" id="366522.GCA_001548055_00945"/>
<comment type="caution">
    <text evidence="3">The sequence shown here is derived from an EMBL/GenBank/DDBJ whole genome shotgun (WGS) entry which is preliminary data.</text>
</comment>
<dbReference type="Pfam" id="PF21862">
    <property type="entry name" value="CiaD"/>
    <property type="match status" value="1"/>
</dbReference>
<organism evidence="3 4">
    <name type="scientific">Sulfurospirillum cavolei</name>
    <dbReference type="NCBI Taxonomy" id="366522"/>
    <lineage>
        <taxon>Bacteria</taxon>
        <taxon>Pseudomonadati</taxon>
        <taxon>Campylobacterota</taxon>
        <taxon>Epsilonproteobacteria</taxon>
        <taxon>Campylobacterales</taxon>
        <taxon>Sulfurospirillaceae</taxon>
        <taxon>Sulfurospirillum</taxon>
    </lineage>
</organism>
<evidence type="ECO:0000313" key="3">
    <source>
        <dbReference type="EMBL" id="DAB36259.1"/>
    </source>
</evidence>
<evidence type="ECO:0000256" key="1">
    <source>
        <dbReference type="SAM" id="MobiDB-lite"/>
    </source>
</evidence>
<dbReference type="EMBL" id="DLUG01000157">
    <property type="protein sequence ID" value="DAB36259.1"/>
    <property type="molecule type" value="Genomic_DNA"/>
</dbReference>
<protein>
    <recommendedName>
        <fullName evidence="2">Campylobacter invasion antigen D C-terminal domain-containing protein</fullName>
    </recommendedName>
</protein>
<reference evidence="3 4" key="1">
    <citation type="journal article" date="2017" name="Front. Microbiol.">
        <title>Comparative Genomic Analysis of the Class Epsilonproteobacteria and Proposed Reclassification to Epsilonbacteraeota (phyl. nov.).</title>
        <authorList>
            <person name="Waite D.W."/>
            <person name="Vanwonterghem I."/>
            <person name="Rinke C."/>
            <person name="Parks D.H."/>
            <person name="Zhang Y."/>
            <person name="Takai K."/>
            <person name="Sievert S.M."/>
            <person name="Simon J."/>
            <person name="Campbell B.J."/>
            <person name="Hanson T.E."/>
            <person name="Woyke T."/>
            <person name="Klotz M.G."/>
            <person name="Hugenholtz P."/>
        </authorList>
    </citation>
    <scope>NUCLEOTIDE SEQUENCE [LARGE SCALE GENOMIC DNA]</scope>
    <source>
        <strain evidence="3">UBA11420</strain>
    </source>
</reference>
<sequence>MELKEMILSTLKELEQSVPQEEKQSLQPPRRPEMQGVEFQPEPLLEFAEEPNMLKVYDDEPTHEDDKHKQFYLNLRERILVLFEGFQSPNNKNIEAKIDLTLNFLEYLLATIDEQLEKMESRVS</sequence>
<name>A0A2D3WGQ2_9BACT</name>
<feature type="region of interest" description="Disordered" evidence="1">
    <location>
        <begin position="12"/>
        <end position="36"/>
    </location>
</feature>
<accession>A0A2D3WGQ2</accession>
<proteinExistence type="predicted"/>
<dbReference type="Proteomes" id="UP000231638">
    <property type="component" value="Unassembled WGS sequence"/>
</dbReference>
<feature type="compositionally biased region" description="Basic and acidic residues" evidence="1">
    <location>
        <begin position="12"/>
        <end position="24"/>
    </location>
</feature>
<dbReference type="InterPro" id="IPR054057">
    <property type="entry name" value="CiaD_C"/>
</dbReference>
<gene>
    <name evidence="3" type="ORF">CFH80_05850</name>
</gene>
<dbReference type="AlphaFoldDB" id="A0A2D3WGQ2"/>
<feature type="domain" description="Campylobacter invasion antigen D C-terminal" evidence="2">
    <location>
        <begin position="67"/>
        <end position="118"/>
    </location>
</feature>
<evidence type="ECO:0000259" key="2">
    <source>
        <dbReference type="Pfam" id="PF21862"/>
    </source>
</evidence>